<protein>
    <recommendedName>
        <fullName evidence="3">DUF4837 domain-containing protein</fullName>
    </recommendedName>
</protein>
<reference evidence="1 2" key="1">
    <citation type="submission" date="2024-05" db="EMBL/GenBank/DDBJ databases">
        <authorList>
            <person name="Duchaud E."/>
        </authorList>
    </citation>
    <scope>NUCLEOTIDE SEQUENCE [LARGE SCALE GENOMIC DNA]</scope>
    <source>
        <strain evidence="1">Ena-SAMPLE-TAB-13-05-2024-13:56:06:370-140302</strain>
    </source>
</reference>
<accession>A0ABM9NW62</accession>
<comment type="caution">
    <text evidence="1">The sequence shown here is derived from an EMBL/GenBank/DDBJ whole genome shotgun (WGS) entry which is preliminary data.</text>
</comment>
<organism evidence="1 2">
    <name type="scientific">Tenacibaculum platacis</name>
    <dbReference type="NCBI Taxonomy" id="3137852"/>
    <lineage>
        <taxon>Bacteria</taxon>
        <taxon>Pseudomonadati</taxon>
        <taxon>Bacteroidota</taxon>
        <taxon>Flavobacteriia</taxon>
        <taxon>Flavobacteriales</taxon>
        <taxon>Flavobacteriaceae</taxon>
        <taxon>Tenacibaculum</taxon>
    </lineage>
</organism>
<evidence type="ECO:0000313" key="1">
    <source>
        <dbReference type="EMBL" id="CAL2081280.1"/>
    </source>
</evidence>
<dbReference type="Pfam" id="PF16125">
    <property type="entry name" value="DUF4837"/>
    <property type="match status" value="1"/>
</dbReference>
<dbReference type="EMBL" id="CAXIXY010000003">
    <property type="protein sequence ID" value="CAL2081280.1"/>
    <property type="molecule type" value="Genomic_DNA"/>
</dbReference>
<keyword evidence="2" id="KW-1185">Reference proteome</keyword>
<gene>
    <name evidence="1" type="ORF">T190607A01A_11170</name>
</gene>
<proteinExistence type="predicted"/>
<dbReference type="RefSeq" id="WP_348711016.1">
    <property type="nucleotide sequence ID" value="NZ_CAXIXW010000014.1"/>
</dbReference>
<name>A0ABM9NW62_9FLAO</name>
<evidence type="ECO:0008006" key="3">
    <source>
        <dbReference type="Google" id="ProtNLM"/>
    </source>
</evidence>
<evidence type="ECO:0000313" key="2">
    <source>
        <dbReference type="Proteomes" id="UP001497416"/>
    </source>
</evidence>
<dbReference type="InterPro" id="IPR032286">
    <property type="entry name" value="DUF4837"/>
</dbReference>
<dbReference type="Proteomes" id="UP001497416">
    <property type="component" value="Unassembled WGS sequence"/>
</dbReference>
<dbReference type="PROSITE" id="PS51257">
    <property type="entry name" value="PROKAR_LIPOPROTEIN"/>
    <property type="match status" value="1"/>
</dbReference>
<sequence>MKKIIAILAIALFIVSCGGGKKGEITLPSSTGNTNRILVVMKGTDWIGKPGDEIRRVFGEHQVGLPQPETLLSVSQIDPSGFGSFVKNNKAVLLFQKADTADISVIKNKYAAPQVIVVATAKNEEEMINLIQTRGKEIIQIFKDEDIKAIQNIFHKERIDHTQLATVKNLGIDITIPKRYRLVQDTLNNFLWMRQRLQSGIARGDGTNNILIYSVPLTSEDSIVDNITKVRDSIGEKFIPGSKEGMYMITEKAYAPFTYETQIDNKKAYETRGKWEVKNDFMAGPFLNYTVVDKKNNRLVIFEGFTFAPAVNKRDFVFELEAIGKSLKIKE</sequence>